<dbReference type="AlphaFoldDB" id="A0A7T0G3A5"/>
<dbReference type="GO" id="GO:0016887">
    <property type="term" value="F:ATP hydrolysis activity"/>
    <property type="evidence" value="ECO:0007669"/>
    <property type="project" value="InterPro"/>
</dbReference>
<keyword evidence="1" id="KW-0813">Transport</keyword>
<keyword evidence="3 6" id="KW-0067">ATP-binding</keyword>
<keyword evidence="2" id="KW-0547">Nucleotide-binding</keyword>
<evidence type="ECO:0000256" key="3">
    <source>
        <dbReference type="ARBA" id="ARBA00022840"/>
    </source>
</evidence>
<dbReference type="GO" id="GO:0098796">
    <property type="term" value="C:membrane protein complex"/>
    <property type="evidence" value="ECO:0007669"/>
    <property type="project" value="UniProtKB-ARBA"/>
</dbReference>
<dbReference type="GO" id="GO:0022857">
    <property type="term" value="F:transmembrane transporter activity"/>
    <property type="evidence" value="ECO:0007669"/>
    <property type="project" value="UniProtKB-ARBA"/>
</dbReference>
<dbReference type="PANTHER" id="PTHR42798:SF2">
    <property type="entry name" value="ABC TRANSPORTER ATP-BINDING PROTEIN MG467-RELATED"/>
    <property type="match status" value="1"/>
</dbReference>
<evidence type="ECO:0000313" key="7">
    <source>
        <dbReference type="Proteomes" id="UP000594464"/>
    </source>
</evidence>
<proteinExistence type="inferred from homology"/>
<evidence type="ECO:0000259" key="5">
    <source>
        <dbReference type="PROSITE" id="PS50893"/>
    </source>
</evidence>
<dbReference type="EMBL" id="CP048620">
    <property type="protein sequence ID" value="QPJ65149.1"/>
    <property type="molecule type" value="Genomic_DNA"/>
</dbReference>
<protein>
    <submittedName>
        <fullName evidence="6">ABC transporter ATP-binding protein</fullName>
    </submittedName>
</protein>
<organism evidence="6 7">
    <name type="scientific">Candidatus Nitrohelix vancouverensis</name>
    <dbReference type="NCBI Taxonomy" id="2705534"/>
    <lineage>
        <taxon>Bacteria</taxon>
        <taxon>Pseudomonadati</taxon>
        <taxon>Nitrospinota/Tectimicrobiota group</taxon>
        <taxon>Nitrospinota</taxon>
        <taxon>Nitrospinia</taxon>
        <taxon>Nitrospinales</taxon>
        <taxon>Nitrospinaceae</taxon>
        <taxon>Candidatus Nitrohelix</taxon>
    </lineage>
</organism>
<dbReference type="PANTHER" id="PTHR42798">
    <property type="entry name" value="LIPOPROTEIN-RELEASING SYSTEM ATP-BINDING PROTEIN LOLD"/>
    <property type="match status" value="1"/>
</dbReference>
<dbReference type="KEGG" id="nva:G3M78_07000"/>
<evidence type="ECO:0000256" key="1">
    <source>
        <dbReference type="ARBA" id="ARBA00022448"/>
    </source>
</evidence>
<dbReference type="Pfam" id="PF00005">
    <property type="entry name" value="ABC_tran"/>
    <property type="match status" value="1"/>
</dbReference>
<dbReference type="InterPro" id="IPR017871">
    <property type="entry name" value="ABC_transporter-like_CS"/>
</dbReference>
<name>A0A7T0G3A5_9BACT</name>
<dbReference type="InterPro" id="IPR027417">
    <property type="entry name" value="P-loop_NTPase"/>
</dbReference>
<dbReference type="InterPro" id="IPR017911">
    <property type="entry name" value="MacB-like_ATP-bd"/>
</dbReference>
<accession>A0A7T0G3A5</accession>
<evidence type="ECO:0000256" key="2">
    <source>
        <dbReference type="ARBA" id="ARBA00022741"/>
    </source>
</evidence>
<evidence type="ECO:0000256" key="4">
    <source>
        <dbReference type="ARBA" id="ARBA00038388"/>
    </source>
</evidence>
<evidence type="ECO:0000313" key="6">
    <source>
        <dbReference type="EMBL" id="QPJ65149.1"/>
    </source>
</evidence>
<comment type="similarity">
    <text evidence="4">Belongs to the ABC transporter superfamily. Macrolide exporter (TC 3.A.1.122) family.</text>
</comment>
<dbReference type="SUPFAM" id="SSF52540">
    <property type="entry name" value="P-loop containing nucleoside triphosphate hydrolases"/>
    <property type="match status" value="1"/>
</dbReference>
<feature type="domain" description="ABC transporter" evidence="5">
    <location>
        <begin position="2"/>
        <end position="230"/>
    </location>
</feature>
<dbReference type="PROSITE" id="PS00211">
    <property type="entry name" value="ABC_TRANSPORTER_1"/>
    <property type="match status" value="1"/>
</dbReference>
<dbReference type="InterPro" id="IPR003593">
    <property type="entry name" value="AAA+_ATPase"/>
</dbReference>
<dbReference type="Proteomes" id="UP000594464">
    <property type="component" value="Chromosome"/>
</dbReference>
<reference evidence="7" key="1">
    <citation type="submission" date="2020-02" db="EMBL/GenBank/DDBJ databases">
        <title>Genomic and physiological characterization of two novel Nitrospinaceae genera.</title>
        <authorList>
            <person name="Mueller A.J."/>
            <person name="Jung M.-Y."/>
            <person name="Strachan C.R."/>
            <person name="Herbold C.W."/>
            <person name="Kirkegaard R.H."/>
            <person name="Daims H."/>
        </authorList>
    </citation>
    <scope>NUCLEOTIDE SEQUENCE [LARGE SCALE GENOMIC DNA]</scope>
</reference>
<dbReference type="FunFam" id="3.40.50.300:FF:000032">
    <property type="entry name" value="Export ABC transporter ATP-binding protein"/>
    <property type="match status" value="1"/>
</dbReference>
<sequence length="231" mass="24830">MIKINNLSKSLMAGGTQVNILKSINLHVPKGQFTAITGASGSGKTTLLGLIAGLDLPSSGEILIDGQDITKLNEDELAVLRGQRFGFIFQNFNLIPTLTALENVSLAAELGGNAHTNGSAKELLETVGLGHRILHYPAQLSGGEQQRLSLARAFINEPDIVLADEPTGNLDSKNGQHILELIQELHQTRQATILIVTHEAHVAERTQRILKMADGQIIEDVLTDPQRNAAS</sequence>
<dbReference type="Gene3D" id="3.40.50.300">
    <property type="entry name" value="P-loop containing nucleotide triphosphate hydrolases"/>
    <property type="match status" value="1"/>
</dbReference>
<dbReference type="PROSITE" id="PS50893">
    <property type="entry name" value="ABC_TRANSPORTER_2"/>
    <property type="match status" value="1"/>
</dbReference>
<dbReference type="SMART" id="SM00382">
    <property type="entry name" value="AAA"/>
    <property type="match status" value="1"/>
</dbReference>
<dbReference type="InterPro" id="IPR003439">
    <property type="entry name" value="ABC_transporter-like_ATP-bd"/>
</dbReference>
<dbReference type="CDD" id="cd03255">
    <property type="entry name" value="ABC_MJ0796_LolCDE_FtsE"/>
    <property type="match status" value="1"/>
</dbReference>
<dbReference type="GO" id="GO:0005524">
    <property type="term" value="F:ATP binding"/>
    <property type="evidence" value="ECO:0007669"/>
    <property type="project" value="UniProtKB-KW"/>
</dbReference>
<gene>
    <name evidence="6" type="ORF">G3M78_07000</name>
</gene>